<gene>
    <name evidence="1" type="ORF">WJX74_010799</name>
</gene>
<dbReference type="AlphaFoldDB" id="A0AAW1QMG5"/>
<name>A0AAW1QMG5_9CHLO</name>
<reference evidence="1 2" key="1">
    <citation type="journal article" date="2024" name="Nat. Commun.">
        <title>Phylogenomics reveals the evolutionary origins of lichenization in chlorophyte algae.</title>
        <authorList>
            <person name="Puginier C."/>
            <person name="Libourel C."/>
            <person name="Otte J."/>
            <person name="Skaloud P."/>
            <person name="Haon M."/>
            <person name="Grisel S."/>
            <person name="Petersen M."/>
            <person name="Berrin J.G."/>
            <person name="Delaux P.M."/>
            <person name="Dal Grande F."/>
            <person name="Keller J."/>
        </authorList>
    </citation>
    <scope>NUCLEOTIDE SEQUENCE [LARGE SCALE GENOMIC DNA]</scope>
    <source>
        <strain evidence="1 2">SAG 2145</strain>
    </source>
</reference>
<keyword evidence="2" id="KW-1185">Reference proteome</keyword>
<accession>A0AAW1QMG5</accession>
<proteinExistence type="predicted"/>
<sequence length="129" mass="14254">MKALPWCMDSKGGREARIMGVVAPPKTLVIGAELVEDGWGVRKAILPTRRHWTIPARALHAAHVQGSGPVREDCIDSRYVLGLRTSHAKVFPPSDQGTLWGKEAARWRWSWYATRGKASSVGALVLQRT</sequence>
<dbReference type="Proteomes" id="UP001438707">
    <property type="component" value="Unassembled WGS sequence"/>
</dbReference>
<evidence type="ECO:0000313" key="2">
    <source>
        <dbReference type="Proteomes" id="UP001438707"/>
    </source>
</evidence>
<comment type="caution">
    <text evidence="1">The sequence shown here is derived from an EMBL/GenBank/DDBJ whole genome shotgun (WGS) entry which is preliminary data.</text>
</comment>
<evidence type="ECO:0000313" key="1">
    <source>
        <dbReference type="EMBL" id="KAK9822618.1"/>
    </source>
</evidence>
<protein>
    <submittedName>
        <fullName evidence="1">Uncharacterized protein</fullName>
    </submittedName>
</protein>
<dbReference type="EMBL" id="JALJOS010000031">
    <property type="protein sequence ID" value="KAK9822618.1"/>
    <property type="molecule type" value="Genomic_DNA"/>
</dbReference>
<organism evidence="1 2">
    <name type="scientific">Apatococcus lobatus</name>
    <dbReference type="NCBI Taxonomy" id="904363"/>
    <lineage>
        <taxon>Eukaryota</taxon>
        <taxon>Viridiplantae</taxon>
        <taxon>Chlorophyta</taxon>
        <taxon>core chlorophytes</taxon>
        <taxon>Trebouxiophyceae</taxon>
        <taxon>Chlorellales</taxon>
        <taxon>Chlorellaceae</taxon>
        <taxon>Apatococcus</taxon>
    </lineage>
</organism>